<organism evidence="4 5">
    <name type="scientific">Fusarium albosuccineum</name>
    <dbReference type="NCBI Taxonomy" id="1237068"/>
    <lineage>
        <taxon>Eukaryota</taxon>
        <taxon>Fungi</taxon>
        <taxon>Dikarya</taxon>
        <taxon>Ascomycota</taxon>
        <taxon>Pezizomycotina</taxon>
        <taxon>Sordariomycetes</taxon>
        <taxon>Hypocreomycetidae</taxon>
        <taxon>Hypocreales</taxon>
        <taxon>Nectriaceae</taxon>
        <taxon>Fusarium</taxon>
        <taxon>Fusarium decemcellulare species complex</taxon>
    </lineage>
</organism>
<gene>
    <name evidence="4" type="ORF">FALBO_14964</name>
</gene>
<evidence type="ECO:0000313" key="4">
    <source>
        <dbReference type="EMBL" id="KAF4458305.1"/>
    </source>
</evidence>
<dbReference type="PANTHER" id="PTHR34883">
    <property type="entry name" value="SERINE-RICH PROTEIN, PUTATIVE-RELATED-RELATED"/>
    <property type="match status" value="1"/>
</dbReference>
<sequence length="407" mass="43124">MKSSSFVLLPALLSTAWASVGRFQPRQEATASADEATATDEPTSTLEETASTATSSGVTTHTVNVGASGHKFTPSEVKAEVGDIIEWRFYPSGHWVIRGDFENPCIPYEYVDLNRKGFSSGAQKVQAITDDAPRFRVEVNDTKPIWFYCGAPGSCVKYHMMGVVNPAKNETLDEWLEKAKDVDYQLRPGDEFPTEEGFPSATAKPNDDDDNSDESTDDSGSGGGSSHGLSSGAIAGIAIGAAAVLILAGGLIYLCGRRGGFDKAYRKSFRSSQVPPPVAETQFSTPNPAGIDPWAANKGPGLMATSYGQSPPMSPHQSIGYGHPGHQSMVAQDGTIGSYYSDNTYTQQSAASPSVGATTPKPPEQHAPVELPASADPGNSPLPSYNSNGNPRTFSWAGEETGYRPSK</sequence>
<evidence type="ECO:0000256" key="3">
    <source>
        <dbReference type="SAM" id="SignalP"/>
    </source>
</evidence>
<keyword evidence="2" id="KW-0812">Transmembrane</keyword>
<keyword evidence="2" id="KW-1133">Transmembrane helix</keyword>
<feature type="compositionally biased region" description="Polar residues" evidence="1">
    <location>
        <begin position="381"/>
        <end position="393"/>
    </location>
</feature>
<feature type="region of interest" description="Disordered" evidence="1">
    <location>
        <begin position="270"/>
        <end position="290"/>
    </location>
</feature>
<evidence type="ECO:0000256" key="2">
    <source>
        <dbReference type="SAM" id="Phobius"/>
    </source>
</evidence>
<evidence type="ECO:0008006" key="6">
    <source>
        <dbReference type="Google" id="ProtNLM"/>
    </source>
</evidence>
<proteinExistence type="predicted"/>
<dbReference type="PANTHER" id="PTHR34883:SF8">
    <property type="entry name" value="EXTRACELLULAR SERINE-RICH PROTEIN (AFU_ORTHOLOGUE AFUA_6G00670)"/>
    <property type="match status" value="1"/>
</dbReference>
<dbReference type="OrthoDB" id="2331100at2759"/>
<feature type="compositionally biased region" description="Low complexity" evidence="1">
    <location>
        <begin position="28"/>
        <end position="63"/>
    </location>
</feature>
<protein>
    <recommendedName>
        <fullName evidence="6">Extracellular serine-rich protein</fullName>
    </recommendedName>
</protein>
<feature type="region of interest" description="Disordered" evidence="1">
    <location>
        <begin position="28"/>
        <end position="65"/>
    </location>
</feature>
<feature type="compositionally biased region" description="Acidic residues" evidence="1">
    <location>
        <begin position="207"/>
        <end position="217"/>
    </location>
</feature>
<dbReference type="Gene3D" id="2.60.40.420">
    <property type="entry name" value="Cupredoxins - blue copper proteins"/>
    <property type="match status" value="1"/>
</dbReference>
<feature type="chain" id="PRO_5034008780" description="Extracellular serine-rich protein" evidence="3">
    <location>
        <begin position="19"/>
        <end position="407"/>
    </location>
</feature>
<keyword evidence="2" id="KW-0472">Membrane</keyword>
<comment type="caution">
    <text evidence="4">The sequence shown here is derived from an EMBL/GenBank/DDBJ whole genome shotgun (WGS) entry which is preliminary data.</text>
</comment>
<keyword evidence="3" id="KW-0732">Signal</keyword>
<evidence type="ECO:0000256" key="1">
    <source>
        <dbReference type="SAM" id="MobiDB-lite"/>
    </source>
</evidence>
<reference evidence="4 5" key="1">
    <citation type="submission" date="2020-01" db="EMBL/GenBank/DDBJ databases">
        <title>Identification and distribution of gene clusters putatively required for synthesis of sphingolipid metabolism inhibitors in phylogenetically diverse species of the filamentous fungus Fusarium.</title>
        <authorList>
            <person name="Kim H.-S."/>
            <person name="Busman M."/>
            <person name="Brown D.W."/>
            <person name="Divon H."/>
            <person name="Uhlig S."/>
            <person name="Proctor R.H."/>
        </authorList>
    </citation>
    <scope>NUCLEOTIDE SEQUENCE [LARGE SCALE GENOMIC DNA]</scope>
    <source>
        <strain evidence="4 5">NRRL 20459</strain>
    </source>
</reference>
<dbReference type="CDD" id="cd00920">
    <property type="entry name" value="Cupredoxin"/>
    <property type="match status" value="1"/>
</dbReference>
<dbReference type="EMBL" id="JAADYS010002508">
    <property type="protein sequence ID" value="KAF4458305.1"/>
    <property type="molecule type" value="Genomic_DNA"/>
</dbReference>
<feature type="transmembrane region" description="Helical" evidence="2">
    <location>
        <begin position="233"/>
        <end position="256"/>
    </location>
</feature>
<keyword evidence="5" id="KW-1185">Reference proteome</keyword>
<dbReference type="InterPro" id="IPR008972">
    <property type="entry name" value="Cupredoxin"/>
</dbReference>
<feature type="region of interest" description="Disordered" evidence="1">
    <location>
        <begin position="187"/>
        <end position="227"/>
    </location>
</feature>
<accession>A0A8H4KVL4</accession>
<dbReference type="AlphaFoldDB" id="A0A8H4KVL4"/>
<dbReference type="InterPro" id="IPR052953">
    <property type="entry name" value="Ser-rich/MCO-related"/>
</dbReference>
<dbReference type="SUPFAM" id="SSF49503">
    <property type="entry name" value="Cupredoxins"/>
    <property type="match status" value="1"/>
</dbReference>
<name>A0A8H4KVL4_9HYPO</name>
<feature type="region of interest" description="Disordered" evidence="1">
    <location>
        <begin position="309"/>
        <end position="330"/>
    </location>
</feature>
<feature type="compositionally biased region" description="Polar residues" evidence="1">
    <location>
        <begin position="348"/>
        <end position="357"/>
    </location>
</feature>
<dbReference type="Proteomes" id="UP000554235">
    <property type="component" value="Unassembled WGS sequence"/>
</dbReference>
<feature type="region of interest" description="Disordered" evidence="1">
    <location>
        <begin position="348"/>
        <end position="407"/>
    </location>
</feature>
<feature type="signal peptide" evidence="3">
    <location>
        <begin position="1"/>
        <end position="18"/>
    </location>
</feature>
<evidence type="ECO:0000313" key="5">
    <source>
        <dbReference type="Proteomes" id="UP000554235"/>
    </source>
</evidence>